<dbReference type="HOGENOM" id="CLU_3214521_0_0_9"/>
<gene>
    <name evidence="1" type="ORF">CLOSTMETH_03553</name>
</gene>
<organism evidence="1 2">
    <name type="scientific">[Clostridium] methylpentosum DSM 5476</name>
    <dbReference type="NCBI Taxonomy" id="537013"/>
    <lineage>
        <taxon>Bacteria</taxon>
        <taxon>Bacillati</taxon>
        <taxon>Bacillota</taxon>
        <taxon>Clostridia</taxon>
        <taxon>Eubacteriales</taxon>
        <taxon>Oscillospiraceae</taxon>
        <taxon>Oscillospiraceae incertae sedis</taxon>
    </lineage>
</organism>
<sequence>MLRQHFPCAGHSPSLRSRVHRQQMSFSLFIISPFQIIFCEKADA</sequence>
<name>C0EI58_9FIRM</name>
<comment type="caution">
    <text evidence="1">The sequence shown here is derived from an EMBL/GenBank/DDBJ whole genome shotgun (WGS) entry which is preliminary data.</text>
</comment>
<dbReference type="EMBL" id="ACEC01000124">
    <property type="protein sequence ID" value="EEG28866.1"/>
    <property type="molecule type" value="Genomic_DNA"/>
</dbReference>
<reference evidence="1 2" key="2">
    <citation type="submission" date="2009-02" db="EMBL/GenBank/DDBJ databases">
        <title>Draft genome sequence of Clostridium methylpentosum (DSM 5476).</title>
        <authorList>
            <person name="Sudarsanam P."/>
            <person name="Ley R."/>
            <person name="Guruge J."/>
            <person name="Turnbaugh P.J."/>
            <person name="Mahowald M."/>
            <person name="Liep D."/>
            <person name="Gordon J."/>
        </authorList>
    </citation>
    <scope>NUCLEOTIDE SEQUENCE [LARGE SCALE GENOMIC DNA]</scope>
    <source>
        <strain evidence="1 2">DSM 5476</strain>
    </source>
</reference>
<accession>C0EI58</accession>
<keyword evidence="2" id="KW-1185">Reference proteome</keyword>
<dbReference type="AlphaFoldDB" id="C0EI58"/>
<protein>
    <submittedName>
        <fullName evidence="1">Uncharacterized protein</fullName>
    </submittedName>
</protein>
<evidence type="ECO:0000313" key="1">
    <source>
        <dbReference type="EMBL" id="EEG28866.1"/>
    </source>
</evidence>
<reference evidence="1 2" key="1">
    <citation type="submission" date="2009-01" db="EMBL/GenBank/DDBJ databases">
        <authorList>
            <person name="Fulton L."/>
            <person name="Clifton S."/>
            <person name="Fulton B."/>
            <person name="Xu J."/>
            <person name="Minx P."/>
            <person name="Pepin K.H."/>
            <person name="Johnson M."/>
            <person name="Bhonagiri V."/>
            <person name="Nash W.E."/>
            <person name="Mardis E.R."/>
            <person name="Wilson R.K."/>
        </authorList>
    </citation>
    <scope>NUCLEOTIDE SEQUENCE [LARGE SCALE GENOMIC DNA]</scope>
    <source>
        <strain evidence="1 2">DSM 5476</strain>
    </source>
</reference>
<proteinExistence type="predicted"/>
<evidence type="ECO:0000313" key="2">
    <source>
        <dbReference type="Proteomes" id="UP000003340"/>
    </source>
</evidence>
<dbReference type="Proteomes" id="UP000003340">
    <property type="component" value="Unassembled WGS sequence"/>
</dbReference>